<dbReference type="PaxDb" id="1198114-AciX9_3228"/>
<name>E8X1K4_GRATM</name>
<keyword evidence="1" id="KW-0472">Membrane</keyword>
<keyword evidence="3" id="KW-1185">Reference proteome</keyword>
<dbReference type="RefSeq" id="WP_013581551.1">
    <property type="nucleotide sequence ID" value="NC_015064.1"/>
</dbReference>
<dbReference type="STRING" id="1198114.AciX9_3228"/>
<feature type="transmembrane region" description="Helical" evidence="1">
    <location>
        <begin position="121"/>
        <end position="141"/>
    </location>
</feature>
<dbReference type="Proteomes" id="UP000000343">
    <property type="component" value="Chromosome"/>
</dbReference>
<gene>
    <name evidence="2" type="ordered locus">AciX9_3228</name>
</gene>
<evidence type="ECO:0000313" key="3">
    <source>
        <dbReference type="Proteomes" id="UP000000343"/>
    </source>
</evidence>
<evidence type="ECO:0000313" key="2">
    <source>
        <dbReference type="EMBL" id="ADW70239.1"/>
    </source>
</evidence>
<dbReference type="AlphaFoldDB" id="E8X1K4"/>
<feature type="transmembrane region" description="Helical" evidence="1">
    <location>
        <begin position="43"/>
        <end position="70"/>
    </location>
</feature>
<dbReference type="HOGENOM" id="CLU_1018483_0_0_0"/>
<evidence type="ECO:0000256" key="1">
    <source>
        <dbReference type="SAM" id="Phobius"/>
    </source>
</evidence>
<accession>E8X1K4</accession>
<reference evidence="3" key="1">
    <citation type="submission" date="2011-01" db="EMBL/GenBank/DDBJ databases">
        <title>Complete sequence of chromosome of Acidobacterium sp. MP5ACTX9.</title>
        <authorList>
            <consortium name="US DOE Joint Genome Institute"/>
            <person name="Lucas S."/>
            <person name="Copeland A."/>
            <person name="Lapidus A."/>
            <person name="Cheng J.-F."/>
            <person name="Goodwin L."/>
            <person name="Pitluck S."/>
            <person name="Teshima H."/>
            <person name="Detter J.C."/>
            <person name="Han C."/>
            <person name="Tapia R."/>
            <person name="Land M."/>
            <person name="Hauser L."/>
            <person name="Kyrpides N."/>
            <person name="Ivanova N."/>
            <person name="Ovchinnikova G."/>
            <person name="Pagani I."/>
            <person name="Rawat S.R."/>
            <person name="Mannisto M."/>
            <person name="Haggblom M.M."/>
            <person name="Woyke T."/>
        </authorList>
    </citation>
    <scope>NUCLEOTIDE SEQUENCE [LARGE SCALE GENOMIC DNA]</scope>
    <source>
        <strain evidence="3">MP5ACTX9</strain>
    </source>
</reference>
<dbReference type="OrthoDB" id="10011779at2"/>
<dbReference type="EMBL" id="CP002480">
    <property type="protein sequence ID" value="ADW70239.1"/>
    <property type="molecule type" value="Genomic_DNA"/>
</dbReference>
<dbReference type="KEGG" id="acm:AciX9_3228"/>
<sequence>MDGEIIRADYVLAQNTLSDLASRNLQAKAIIRKFAQRHAVMDVAIGAAGFWGLAVPALLVAIAAQAPIIYQPMAKELAAIYNVEPDGNTGLVVSTGVIVGGVADIAGEFSTEFIGMIAAELITEAGFGVVAGFIPFIGGVVGAALDYIIATAMTWRVGTMVSIYYQNGGKWVGSRKNTYALAKEMTGGLNFGLEDLAAKFTGAKKPELNVNFDEIPVKIPQVRDTQTQAAKQMLGVLLKVVTSSQARSALRDKGFPEFIIDAAFLAMSNAATR</sequence>
<keyword evidence="1" id="KW-0812">Transmembrane</keyword>
<organism evidence="3">
    <name type="scientific">Granulicella tundricola (strain ATCC BAA-1859 / DSM 23138 / MP5ACTX9)</name>
    <dbReference type="NCBI Taxonomy" id="1198114"/>
    <lineage>
        <taxon>Bacteria</taxon>
        <taxon>Pseudomonadati</taxon>
        <taxon>Acidobacteriota</taxon>
        <taxon>Terriglobia</taxon>
        <taxon>Terriglobales</taxon>
        <taxon>Acidobacteriaceae</taxon>
        <taxon>Granulicella</taxon>
    </lineage>
</organism>
<protein>
    <submittedName>
        <fullName evidence="2">Uncharacterized protein</fullName>
    </submittedName>
</protein>
<keyword evidence="1" id="KW-1133">Transmembrane helix</keyword>
<proteinExistence type="predicted"/>